<reference evidence="2 3" key="1">
    <citation type="submission" date="2018-06" db="EMBL/GenBank/DDBJ databases">
        <authorList>
            <consortium name="Pathogen Informatics"/>
            <person name="Doyle S."/>
        </authorList>
    </citation>
    <scope>NUCLEOTIDE SEQUENCE [LARGE SCALE GENOMIC DNA]</scope>
    <source>
        <strain evidence="2 3">NCTC13533</strain>
    </source>
</reference>
<dbReference type="RefSeq" id="WP_128124699.1">
    <property type="nucleotide sequence ID" value="NZ_UFVQ01000001.1"/>
</dbReference>
<evidence type="ECO:0000313" key="3">
    <source>
        <dbReference type="Proteomes" id="UP000255224"/>
    </source>
</evidence>
<organism evidence="2 3">
    <name type="scientific">Chryseobacterium carnipullorum</name>
    <dbReference type="NCBI Taxonomy" id="1124835"/>
    <lineage>
        <taxon>Bacteria</taxon>
        <taxon>Pseudomonadati</taxon>
        <taxon>Bacteroidota</taxon>
        <taxon>Flavobacteriia</taxon>
        <taxon>Flavobacteriales</taxon>
        <taxon>Weeksellaceae</taxon>
        <taxon>Chryseobacterium group</taxon>
        <taxon>Chryseobacterium</taxon>
    </lineage>
</organism>
<dbReference type="EMBL" id="UFVQ01000001">
    <property type="protein sequence ID" value="STA51366.1"/>
    <property type="molecule type" value="Genomic_DNA"/>
</dbReference>
<evidence type="ECO:0000256" key="1">
    <source>
        <dbReference type="SAM" id="SignalP"/>
    </source>
</evidence>
<keyword evidence="1" id="KW-0732">Signal</keyword>
<evidence type="ECO:0008006" key="4">
    <source>
        <dbReference type="Google" id="ProtNLM"/>
    </source>
</evidence>
<evidence type="ECO:0000313" key="2">
    <source>
        <dbReference type="EMBL" id="STA51366.1"/>
    </source>
</evidence>
<proteinExistence type="predicted"/>
<gene>
    <name evidence="2" type="ORF">NCTC13533_00023</name>
</gene>
<name>A0A376C221_CHRCU</name>
<protein>
    <recommendedName>
        <fullName evidence="4">Gliding motility-associated C-terminal domain-containing protein</fullName>
    </recommendedName>
</protein>
<feature type="signal peptide" evidence="1">
    <location>
        <begin position="1"/>
        <end position="23"/>
    </location>
</feature>
<dbReference type="Proteomes" id="UP000255224">
    <property type="component" value="Unassembled WGS sequence"/>
</dbReference>
<accession>A0A376C221</accession>
<feature type="chain" id="PRO_5016573008" description="Gliding motility-associated C-terminal domain-containing protein" evidence="1">
    <location>
        <begin position="24"/>
        <end position="1700"/>
    </location>
</feature>
<sequence length="1700" mass="182845">MKKNYLFFLLLLLLLFQSALYRAQNITVNPGEMPNSVVACGDPGNFKFNIFGPLAQGTVITTTLPAGIKFKSLISGDVTATATTTGATFKLNNELTSASSILTVTYAVDTPCTTVTENTITYKTGSITKTVDFPQIQYSLLEVTSVTPNSNTINVFASQDFAFKIKQSAATYSKNVKVLITHSTNVSLSTAVGTLTLGIPTSGSQTDIIEFSGSDIASFGNGNNQLDQNEELSGIVKAKLLGCTSGETLSFRAAYGCGSFSSCTTGNVTSVGLNATPVSDPNLTMTQTKKPWPGFLKADYSSAVYELKNNGNGPAYNVKVKLGFSRNGINPEVRDYLNFFDFSVNGVLMSENNDIAQFNFTSDPDGPGGLQDLDGDGFFDDLPAGATVIMNAKLEQTLNTMNEQCRAGYYNGAGTSGVDTVRWRLIYTNSCNADKSITENSDNLGTNTPYTLGIIAQTSDISAPNGNVNFNATNNSFSAIYNFGNNNTSISSGAGFMTNGSGAFWRVKAILPAGISINTSSAITYSDNRFTVTYNSAISNPSTQTYYFDLKPSATNQGNANLNIYNRLTLPLVVDPSCNSNGVYNIKFSSALYRDANNVYIPELGCTTTPNFSLGCGTLTALSIENFDLKRQTFGYINAAGTQLATESNINGIELNNYLNGDKAVAAYQLKIVDPTIKEAKLLFEYDKFNWFRKGEANGGIKNIEGTYTNPINGVVTPFTIPASSIDNYSTYTDSYTGSDGKLKSGYEFNVMKLFQAGGPLSSIIPQANATINYNVNLVVNQNLQTENTNNSTDTNLGYAVTGISTSPIITLANNNVITGNLKSDKAIAFSYFVANSITAPTTLNLIQCQDYTYELLYNFSRNSKHGDLFPSEYRYNAKISKLEMLLPKGLTFTAGSAKIKLPNDTGTTINDPVVTYGFNLDGTPNANGLYDKYVFTNPGNWPQVDATTTFDLVGIRFNYSTNNLYRDYIAQQTNGQVKSWYYATGGNFSLNFDQPRTITANSFALDSNVSSRLLNYQISSAAANLTTAMNTASWPLTVNNQNTSTIPNFWIAVESPNNNIVPTLWDGATQIPMVTYGAGKFWAKVGNIAPGSKTFTLKSNDFTICGTDNFKVKTSFECFGYPSNPESGFTNQGNRALWTQDIMMSLTTQNPSLTINSSVNSTGTESFTMCGVVNESLTVTNGANGFTYSIVPSITLPTGMQFVAGSFKVNYNNVDYNITDPTLVSGTTYNVNIYSNTSLPFLVSGLPGTSDNVNPQSFVLKYQLNPLCYATGSGSYISGSRLNYVINAKSGCQTALPLINGQTVIKSQPINIGGAPVSKLYINSMVTLESVNTIGNHQINDTEEMSVKIINQGDTSGSLETIKVFVDPHYDYVPSSYTIQSGNTFSAMPTINEPTSAISASGKRVIEWTLPAGMTSGQVINFNFKVKVDNTTNVSCANTSDATMNTYIGASALCPINGQTCNLEYPTGVEKTVELKSYTPSITAAINSSNFTGAGANTNYSFAYTINNTNTVYEVKSQLKISLYNDTNNNGIVDAGETLLDTKYTTLAIAPSSNITETINGTYTGSALNVIAVFGSNPTISDVCTPVVLSVKSYCYKPAATVGTKLETKHGITALSRAGVDNDNWPMVRTGAWTALEAKTKGFVINRLTVAQISAIPAANLVEGMMVYDTTNKCLKLYTSVNGGTTLEWKCLTSQTCPE</sequence>